<proteinExistence type="predicted"/>
<feature type="compositionally biased region" description="Acidic residues" evidence="1">
    <location>
        <begin position="173"/>
        <end position="182"/>
    </location>
</feature>
<comment type="caution">
    <text evidence="2">The sequence shown here is derived from an EMBL/GenBank/DDBJ whole genome shotgun (WGS) entry which is preliminary data.</text>
</comment>
<feature type="compositionally biased region" description="Basic residues" evidence="1">
    <location>
        <begin position="883"/>
        <end position="896"/>
    </location>
</feature>
<evidence type="ECO:0000313" key="3">
    <source>
        <dbReference type="Proteomes" id="UP000521943"/>
    </source>
</evidence>
<name>A0A8H6HIE9_9AGAR</name>
<feature type="region of interest" description="Disordered" evidence="1">
    <location>
        <begin position="1290"/>
        <end position="1309"/>
    </location>
</feature>
<feature type="compositionally biased region" description="Acidic residues" evidence="1">
    <location>
        <begin position="218"/>
        <end position="244"/>
    </location>
</feature>
<accession>A0A8H6HIE9</accession>
<feature type="region of interest" description="Disordered" evidence="1">
    <location>
        <begin position="68"/>
        <end position="87"/>
    </location>
</feature>
<keyword evidence="3" id="KW-1185">Reference proteome</keyword>
<dbReference type="Proteomes" id="UP000521943">
    <property type="component" value="Unassembled WGS sequence"/>
</dbReference>
<feature type="compositionally biased region" description="Low complexity" evidence="1">
    <location>
        <begin position="845"/>
        <end position="856"/>
    </location>
</feature>
<feature type="compositionally biased region" description="Polar residues" evidence="1">
    <location>
        <begin position="1"/>
        <end position="15"/>
    </location>
</feature>
<gene>
    <name evidence="2" type="ORF">DFP72DRAFT_919239</name>
</gene>
<feature type="compositionally biased region" description="Basic and acidic residues" evidence="1">
    <location>
        <begin position="37"/>
        <end position="56"/>
    </location>
</feature>
<feature type="compositionally biased region" description="Acidic residues" evidence="1">
    <location>
        <begin position="19"/>
        <end position="32"/>
    </location>
</feature>
<feature type="region of interest" description="Disordered" evidence="1">
    <location>
        <begin position="102"/>
        <end position="183"/>
    </location>
</feature>
<sequence>MAASASNMGIPSTPTLPDGGDDDDYDSDDEFPLFEIDPEHSEVLEAEVPEDKDGDKSDIMELLESVFGGGEGQGIGKNAPEVGNEGQDVGKVVSEEKDLISWDDVADMPPVGTESTLLHHPLFQDDKQSSGTRKATSTSKNTDKTDTRTLTLSELGDELLWTPRPTKELMESQGDEEDCDVGGEEKALFASLIRGNMDLVLSPRKGNTWNSFSALPNEGEEADVESAAEDDDDDDGSVLGEDDSLFTPKNSQSDYIDEGDEESNSMEQDWNPFTSVRSERENPQTPVRARVGLVTHVAPHVQIEQPAAIPASEDQPRRSSRFKSKQKVVVSTPDEEEDNIAYIGDEKEQLVYVLEARSPRRKVLRSSPTAPPSTLLSTAFLSLYDLKWNIPGSFIVCSNPECMTGVAFDQLWNHVGGHKLKARGLRQVPWLNSLLKDVQRVLQLDTLPVPVRTHHSDKGLDMAQWHATVRPTNGERIPFEGVCIHEGGFICLVPPCNTRAYAFCAPKYRTVETHWIRDCHDVDYRLVKPLTKRWTVGHVQTVLNTPGNQHYFQVNPPSSAPPVEKPIVTMADKAAAFKLQAAAMLGSSGALAEHSTKLLEPAFHTMQLPQLWETLDASDIRDLLSIKSIPVSKATAPTKKLYLAVLGVGMAVVASARKAHSGLLNLIINSSRMSTHNSRRPFTVPQRLATLAGYMGWEVLYLRRMLYVYMNPMTGKDGRPVFQFNSQQQQNLANLWEQLHEGMAPHSDIENSVVDTLHSLYFPKSPENAAFDVFSQPLAAYVALTCLTPDGLPIPLAHVPVLLTKVQFSMRLRAYHHVYTMFTIGQHQDTALNDPEPPPSSRSQGPGKPKVTVPKPRSGASREAGDKLPTLMPGASGEISKSRGSKGRKKAKRPKSKSKDDSGSDYTPENIPSSSITEDLANLRFSHSQNHTVDQAAWRRIREGNIDLSVESEPAQWYKAIRQFLLRHMSETDVSVYATLRGWMHHASVGQRNAKKFPFIQWRGDNELLYNNDTLAIPLLKDFINQQLDNLEKLVRDHILLGATLDSLGINHNITEFEDSGDVLTIGYGPLLSDERPLNPDCIKLMLHLEEKRLFSQEGALKWDAPRANVWNEMISVGVMRLLVLCHILQGAPGRGTEEMIMQLSNSSAGRRHLFVDRVNGTFVTFSNYWKGASTTGRFKEVLRVLPYRLSRLLLILIRLVRPIQLLFLGISMDANNLQIATDAYFTRLWANNGKALDDDFLAKAILSFFTVPVDGTYPLAWISGIRKWRHIVVALQRRMFPDSRFTKETAQKGTSMADRTANEQAGRSMNTSNQYYATTGAAIPADAGLIGHYTTFSAQWHSFFDLATSFEPQRTYTV</sequence>
<dbReference type="EMBL" id="JACGCI010000079">
    <property type="protein sequence ID" value="KAF6747609.1"/>
    <property type="molecule type" value="Genomic_DNA"/>
</dbReference>
<organism evidence="2 3">
    <name type="scientific">Ephemerocybe angulata</name>
    <dbReference type="NCBI Taxonomy" id="980116"/>
    <lineage>
        <taxon>Eukaryota</taxon>
        <taxon>Fungi</taxon>
        <taxon>Dikarya</taxon>
        <taxon>Basidiomycota</taxon>
        <taxon>Agaricomycotina</taxon>
        <taxon>Agaricomycetes</taxon>
        <taxon>Agaricomycetidae</taxon>
        <taxon>Agaricales</taxon>
        <taxon>Agaricineae</taxon>
        <taxon>Psathyrellaceae</taxon>
        <taxon>Ephemerocybe</taxon>
    </lineage>
</organism>
<evidence type="ECO:0000313" key="2">
    <source>
        <dbReference type="EMBL" id="KAF6747609.1"/>
    </source>
</evidence>
<reference evidence="2 3" key="1">
    <citation type="submission" date="2020-07" db="EMBL/GenBank/DDBJ databases">
        <title>Comparative genomics of pyrophilous fungi reveals a link between fire events and developmental genes.</title>
        <authorList>
            <consortium name="DOE Joint Genome Institute"/>
            <person name="Steindorff A.S."/>
            <person name="Carver A."/>
            <person name="Calhoun S."/>
            <person name="Stillman K."/>
            <person name="Liu H."/>
            <person name="Lipzen A."/>
            <person name="Pangilinan J."/>
            <person name="Labutti K."/>
            <person name="Bruns T.D."/>
            <person name="Grigoriev I.V."/>
        </authorList>
    </citation>
    <scope>NUCLEOTIDE SEQUENCE [LARGE SCALE GENOMIC DNA]</scope>
    <source>
        <strain evidence="2 3">CBS 144469</strain>
    </source>
</reference>
<feature type="region of interest" description="Disordered" evidence="1">
    <location>
        <begin position="1"/>
        <end position="56"/>
    </location>
</feature>
<feature type="region of interest" description="Disordered" evidence="1">
    <location>
        <begin position="203"/>
        <end position="269"/>
    </location>
</feature>
<evidence type="ECO:0000256" key="1">
    <source>
        <dbReference type="SAM" id="MobiDB-lite"/>
    </source>
</evidence>
<feature type="compositionally biased region" description="Acidic residues" evidence="1">
    <location>
        <begin position="255"/>
        <end position="264"/>
    </location>
</feature>
<dbReference type="OrthoDB" id="2690684at2759"/>
<protein>
    <submittedName>
        <fullName evidence="2">Uncharacterized protein</fullName>
    </submittedName>
</protein>
<feature type="region of interest" description="Disordered" evidence="1">
    <location>
        <begin position="304"/>
        <end position="330"/>
    </location>
</feature>
<feature type="region of interest" description="Disordered" evidence="1">
    <location>
        <begin position="829"/>
        <end position="915"/>
    </location>
</feature>
<feature type="compositionally biased region" description="Polar residues" evidence="1">
    <location>
        <begin position="205"/>
        <end position="214"/>
    </location>
</feature>